<evidence type="ECO:0000313" key="2">
    <source>
        <dbReference type="EMBL" id="GAG07879.1"/>
    </source>
</evidence>
<proteinExistence type="predicted"/>
<evidence type="ECO:0000256" key="1">
    <source>
        <dbReference type="SAM" id="MobiDB-lite"/>
    </source>
</evidence>
<feature type="region of interest" description="Disordered" evidence="1">
    <location>
        <begin position="46"/>
        <end position="89"/>
    </location>
</feature>
<sequence>MGCGVRVGAAEGRFITTGGEPVFAIPMGRSAEEGYDNLLRAWNNEQDITGKEDRGSDEDAPVKRARTRREKKTARRTSTRKSALKRDRR</sequence>
<feature type="compositionally biased region" description="Basic residues" evidence="1">
    <location>
        <begin position="63"/>
        <end position="89"/>
    </location>
</feature>
<dbReference type="EMBL" id="BARS01020489">
    <property type="protein sequence ID" value="GAG07879.1"/>
    <property type="molecule type" value="Genomic_DNA"/>
</dbReference>
<accession>X0UPY5</accession>
<gene>
    <name evidence="2" type="ORF">S01H1_33031</name>
</gene>
<comment type="caution">
    <text evidence="2">The sequence shown here is derived from an EMBL/GenBank/DDBJ whole genome shotgun (WGS) entry which is preliminary data.</text>
</comment>
<organism evidence="2">
    <name type="scientific">marine sediment metagenome</name>
    <dbReference type="NCBI Taxonomy" id="412755"/>
    <lineage>
        <taxon>unclassified sequences</taxon>
        <taxon>metagenomes</taxon>
        <taxon>ecological metagenomes</taxon>
    </lineage>
</organism>
<reference evidence="2" key="1">
    <citation type="journal article" date="2014" name="Front. Microbiol.">
        <title>High frequency of phylogenetically diverse reductive dehalogenase-homologous genes in deep subseafloor sedimentary metagenomes.</title>
        <authorList>
            <person name="Kawai M."/>
            <person name="Futagami T."/>
            <person name="Toyoda A."/>
            <person name="Takaki Y."/>
            <person name="Nishi S."/>
            <person name="Hori S."/>
            <person name="Arai W."/>
            <person name="Tsubouchi T."/>
            <person name="Morono Y."/>
            <person name="Uchiyama I."/>
            <person name="Ito T."/>
            <person name="Fujiyama A."/>
            <person name="Inagaki F."/>
            <person name="Takami H."/>
        </authorList>
    </citation>
    <scope>NUCLEOTIDE SEQUENCE</scope>
    <source>
        <strain evidence="2">Expedition CK06-06</strain>
    </source>
</reference>
<name>X0UPY5_9ZZZZ</name>
<dbReference type="AlphaFoldDB" id="X0UPY5"/>
<protein>
    <submittedName>
        <fullName evidence="2">Uncharacterized protein</fullName>
    </submittedName>
</protein>